<sequence length="135" mass="14598">MTGFLIREEPQRHMPRKEACDHGGRDSSDAATSQGCWKRQEREEAGRTDPWHPQREPGPAHTLISDLFDEAKCVLMCSSHPRAPMQPAGRGLPIPGNGGSAASGTGSQRVGRTREGTAGHHRQAAPEATCPQTPR</sequence>
<evidence type="ECO:0000313" key="3">
    <source>
        <dbReference type="Proteomes" id="UP000527355"/>
    </source>
</evidence>
<dbReference type="EMBL" id="JABWUV010000002">
    <property type="protein sequence ID" value="KAF6379158.1"/>
    <property type="molecule type" value="Genomic_DNA"/>
</dbReference>
<comment type="caution">
    <text evidence="2">The sequence shown here is derived from an EMBL/GenBank/DDBJ whole genome shotgun (WGS) entry which is preliminary data.</text>
</comment>
<dbReference type="AlphaFoldDB" id="A0A7J7ZYG5"/>
<protein>
    <submittedName>
        <fullName evidence="2">Uncharacterized protein</fullName>
    </submittedName>
</protein>
<evidence type="ECO:0000256" key="1">
    <source>
        <dbReference type="SAM" id="MobiDB-lite"/>
    </source>
</evidence>
<accession>A0A7J7ZYG5</accession>
<keyword evidence="3" id="KW-1185">Reference proteome</keyword>
<reference evidence="2 3" key="1">
    <citation type="journal article" date="2020" name="Nature">
        <title>Six reference-quality genomes reveal evolution of bat adaptations.</title>
        <authorList>
            <person name="Jebb D."/>
            <person name="Huang Z."/>
            <person name="Pippel M."/>
            <person name="Hughes G.M."/>
            <person name="Lavrichenko K."/>
            <person name="Devanna P."/>
            <person name="Winkler S."/>
            <person name="Jermiin L.S."/>
            <person name="Skirmuntt E.C."/>
            <person name="Katzourakis A."/>
            <person name="Burkitt-Gray L."/>
            <person name="Ray D.A."/>
            <person name="Sullivan K.A.M."/>
            <person name="Roscito J.G."/>
            <person name="Kirilenko B.M."/>
            <person name="Davalos L.M."/>
            <person name="Corthals A.P."/>
            <person name="Power M.L."/>
            <person name="Jones G."/>
            <person name="Ransome R.D."/>
            <person name="Dechmann D.K.N."/>
            <person name="Locatelli A.G."/>
            <person name="Puechmaille S.J."/>
            <person name="Fedrigo O."/>
            <person name="Jarvis E.D."/>
            <person name="Hiller M."/>
            <person name="Vernes S.C."/>
            <person name="Myers E.W."/>
            <person name="Teeling E.C."/>
        </authorList>
    </citation>
    <scope>NUCLEOTIDE SEQUENCE [LARGE SCALE GENOMIC DNA]</scope>
    <source>
        <strain evidence="2">MMyoMyo1</strain>
        <tissue evidence="2">Flight muscle</tissue>
    </source>
</reference>
<feature type="region of interest" description="Disordered" evidence="1">
    <location>
        <begin position="80"/>
        <end position="135"/>
    </location>
</feature>
<feature type="compositionally biased region" description="Basic and acidic residues" evidence="1">
    <location>
        <begin position="38"/>
        <end position="55"/>
    </location>
</feature>
<feature type="compositionally biased region" description="Basic and acidic residues" evidence="1">
    <location>
        <begin position="1"/>
        <end position="28"/>
    </location>
</feature>
<evidence type="ECO:0000313" key="2">
    <source>
        <dbReference type="EMBL" id="KAF6379158.1"/>
    </source>
</evidence>
<proteinExistence type="predicted"/>
<organism evidence="2 3">
    <name type="scientific">Myotis myotis</name>
    <name type="common">Greater mouse-eared bat</name>
    <name type="synonym">Vespertilio myotis</name>
    <dbReference type="NCBI Taxonomy" id="51298"/>
    <lineage>
        <taxon>Eukaryota</taxon>
        <taxon>Metazoa</taxon>
        <taxon>Chordata</taxon>
        <taxon>Craniata</taxon>
        <taxon>Vertebrata</taxon>
        <taxon>Euteleostomi</taxon>
        <taxon>Mammalia</taxon>
        <taxon>Eutheria</taxon>
        <taxon>Laurasiatheria</taxon>
        <taxon>Chiroptera</taxon>
        <taxon>Yangochiroptera</taxon>
        <taxon>Vespertilionidae</taxon>
        <taxon>Myotis</taxon>
    </lineage>
</organism>
<name>A0A7J7ZYG5_MYOMY</name>
<gene>
    <name evidence="2" type="ORF">mMyoMyo1_009987</name>
</gene>
<feature type="region of interest" description="Disordered" evidence="1">
    <location>
        <begin position="1"/>
        <end position="61"/>
    </location>
</feature>
<dbReference type="Proteomes" id="UP000527355">
    <property type="component" value="Unassembled WGS sequence"/>
</dbReference>